<feature type="chain" id="PRO_5002121265" description="Extracellular membrane protein CFEM domain-containing protein" evidence="2">
    <location>
        <begin position="23"/>
        <end position="207"/>
    </location>
</feature>
<proteinExistence type="predicted"/>
<feature type="transmembrane region" description="Helical" evidence="1">
    <location>
        <begin position="177"/>
        <end position="199"/>
    </location>
</feature>
<dbReference type="Proteomes" id="UP000054107">
    <property type="component" value="Unassembled WGS sequence"/>
</dbReference>
<dbReference type="OrthoDB" id="2289000at2759"/>
<gene>
    <name evidence="3" type="primary">PARPA_06605.1 scaffold 22734</name>
</gene>
<organism evidence="3 4">
    <name type="scientific">Parasitella parasitica</name>
    <dbReference type="NCBI Taxonomy" id="35722"/>
    <lineage>
        <taxon>Eukaryota</taxon>
        <taxon>Fungi</taxon>
        <taxon>Fungi incertae sedis</taxon>
        <taxon>Mucoromycota</taxon>
        <taxon>Mucoromycotina</taxon>
        <taxon>Mucoromycetes</taxon>
        <taxon>Mucorales</taxon>
        <taxon>Mucorineae</taxon>
        <taxon>Mucoraceae</taxon>
        <taxon>Parasitella</taxon>
    </lineage>
</organism>
<dbReference type="STRING" id="35722.A0A0B7NC86"/>
<evidence type="ECO:0000313" key="3">
    <source>
        <dbReference type="EMBL" id="CEP12634.1"/>
    </source>
</evidence>
<keyword evidence="1" id="KW-0472">Membrane</keyword>
<evidence type="ECO:0008006" key="5">
    <source>
        <dbReference type="Google" id="ProtNLM"/>
    </source>
</evidence>
<evidence type="ECO:0000256" key="1">
    <source>
        <dbReference type="SAM" id="Phobius"/>
    </source>
</evidence>
<dbReference type="AlphaFoldDB" id="A0A0B7NC86"/>
<keyword evidence="4" id="KW-1185">Reference proteome</keyword>
<evidence type="ECO:0000313" key="4">
    <source>
        <dbReference type="Proteomes" id="UP000054107"/>
    </source>
</evidence>
<evidence type="ECO:0000256" key="2">
    <source>
        <dbReference type="SAM" id="SignalP"/>
    </source>
</evidence>
<accession>A0A0B7NC86</accession>
<name>A0A0B7NC86_9FUNG</name>
<protein>
    <recommendedName>
        <fullName evidence="5">Extracellular membrane protein CFEM domain-containing protein</fullName>
    </recommendedName>
</protein>
<feature type="signal peptide" evidence="2">
    <location>
        <begin position="1"/>
        <end position="22"/>
    </location>
</feature>
<sequence length="207" mass="20374">MQSKAYIAVFAALIYLLAQVDAACTCDPSDSVCLQQCVSDGQGCIDKCVGDNTCYANCIQDFWPGQTEASSTVSDSIAPTASASASGSAAASSALASATTVVPSSAVVSGSSAVPSASILSSIQSAASSAASSVVGVSSAIPTSVAPVSSAATFSPTPPTSSVAPTQPTSGANSKPFLVPAVAIGVASITVIVQFFFLARMGTMLFH</sequence>
<keyword evidence="2" id="KW-0732">Signal</keyword>
<reference evidence="3 4" key="1">
    <citation type="submission" date="2014-09" db="EMBL/GenBank/DDBJ databases">
        <authorList>
            <person name="Ellenberger Sabrina"/>
        </authorList>
    </citation>
    <scope>NUCLEOTIDE SEQUENCE [LARGE SCALE GENOMIC DNA]</scope>
    <source>
        <strain evidence="3 4">CBS 412.66</strain>
    </source>
</reference>
<keyword evidence="1" id="KW-1133">Transmembrane helix</keyword>
<dbReference type="EMBL" id="LN728061">
    <property type="protein sequence ID" value="CEP12634.1"/>
    <property type="molecule type" value="Genomic_DNA"/>
</dbReference>
<keyword evidence="1" id="KW-0812">Transmembrane</keyword>